<dbReference type="InterPro" id="IPR011042">
    <property type="entry name" value="6-blade_b-propeller_TolB-like"/>
</dbReference>
<accession>A0ABV4NNA4</accession>
<dbReference type="PANTHER" id="PTHR19328:SF75">
    <property type="entry name" value="ALDOSE SUGAR DEHYDROGENASE YLII"/>
    <property type="match status" value="1"/>
</dbReference>
<keyword evidence="1" id="KW-0732">Signal</keyword>
<dbReference type="PANTHER" id="PTHR19328">
    <property type="entry name" value="HEDGEHOG-INTERACTING PROTEIN"/>
    <property type="match status" value="1"/>
</dbReference>
<dbReference type="SUPFAM" id="SSF50952">
    <property type="entry name" value="Soluble quinoprotein glucose dehydrogenase"/>
    <property type="match status" value="1"/>
</dbReference>
<dbReference type="GO" id="GO:0016491">
    <property type="term" value="F:oxidoreductase activity"/>
    <property type="evidence" value="ECO:0007669"/>
    <property type="project" value="UniProtKB-KW"/>
</dbReference>
<protein>
    <submittedName>
        <fullName evidence="3">PQQ-dependent sugar dehydrogenase</fullName>
        <ecNumber evidence="3">1.1.5.-</ecNumber>
    </submittedName>
</protein>
<dbReference type="EMBL" id="JBGMEL010000008">
    <property type="protein sequence ID" value="MFA0790867.1"/>
    <property type="molecule type" value="Genomic_DNA"/>
</dbReference>
<feature type="domain" description="Glucose/Sorbosone dehydrogenase" evidence="2">
    <location>
        <begin position="49"/>
        <end position="381"/>
    </location>
</feature>
<comment type="caution">
    <text evidence="3">The sequence shown here is derived from an EMBL/GenBank/DDBJ whole genome shotgun (WGS) entry which is preliminary data.</text>
</comment>
<gene>
    <name evidence="3" type="ORF">ACCI51_09955</name>
</gene>
<dbReference type="InterPro" id="IPR012938">
    <property type="entry name" value="Glc/Sorbosone_DH"/>
</dbReference>
<evidence type="ECO:0000256" key="1">
    <source>
        <dbReference type="SAM" id="SignalP"/>
    </source>
</evidence>
<feature type="chain" id="PRO_5047537687" evidence="1">
    <location>
        <begin position="24"/>
        <end position="386"/>
    </location>
</feature>
<organism evidence="3 4">
    <name type="scientific">Microbulbifer echini</name>
    <dbReference type="NCBI Taxonomy" id="1529067"/>
    <lineage>
        <taxon>Bacteria</taxon>
        <taxon>Pseudomonadati</taxon>
        <taxon>Pseudomonadota</taxon>
        <taxon>Gammaproteobacteria</taxon>
        <taxon>Cellvibrionales</taxon>
        <taxon>Microbulbiferaceae</taxon>
        <taxon>Microbulbifer</taxon>
    </lineage>
</organism>
<reference evidence="3 4" key="1">
    <citation type="submission" date="2024-08" db="EMBL/GenBank/DDBJ databases">
        <authorList>
            <person name="Ishaq N."/>
        </authorList>
    </citation>
    <scope>NUCLEOTIDE SEQUENCE [LARGE SCALE GENOMIC DNA]</scope>
    <source>
        <strain evidence="3 4">JCM 30400</strain>
    </source>
</reference>
<dbReference type="Gene3D" id="2.120.10.30">
    <property type="entry name" value="TolB, C-terminal domain"/>
    <property type="match status" value="1"/>
</dbReference>
<dbReference type="InterPro" id="IPR011041">
    <property type="entry name" value="Quinoprot_gluc/sorb_DH_b-prop"/>
</dbReference>
<name>A0ABV4NNA4_9GAMM</name>
<sequence length="386" mass="41858">MRRISITASLLLACAVSSLNCYADPHISRGAIPVENKVKISPVAGPIPYPWGLALLPDGTLIITQRDGKLRSVKGNQLTDAVDFPTNVLFEGQGGLLDVAASPNFEKDQLLYFSYSTGNTENNRTAIGRGKWQNGQLKDFEEIFKAAQGKKNSAHFGSRLAFLPDGTLLASIGDGGNPPQDFLDVFAREQGQNLQTHFGSVIRIKPDGSVPDDNPFIGVDGALPEIWSFGHRNPQGLAIDHENQIIWSSEHGPAAGDELNQLKKGANFGWPRVTFGRDYRDGSNIAFKIAGPEFVSPFLAWIDTHAPGGLTVYTGKAFPEWRGHLLSAGLVSQDLRLINPQGDPLNTESRIVIGERVRDSEIGADGTLYVITDGPQGRLLRIDPAQ</sequence>
<evidence type="ECO:0000313" key="4">
    <source>
        <dbReference type="Proteomes" id="UP001569414"/>
    </source>
</evidence>
<dbReference type="RefSeq" id="WP_371843455.1">
    <property type="nucleotide sequence ID" value="NZ_JBGMEL010000008.1"/>
</dbReference>
<evidence type="ECO:0000259" key="2">
    <source>
        <dbReference type="Pfam" id="PF07995"/>
    </source>
</evidence>
<keyword evidence="4" id="KW-1185">Reference proteome</keyword>
<dbReference type="EC" id="1.1.5.-" evidence="3"/>
<keyword evidence="3" id="KW-0560">Oxidoreductase</keyword>
<proteinExistence type="predicted"/>
<evidence type="ECO:0000313" key="3">
    <source>
        <dbReference type="EMBL" id="MFA0790867.1"/>
    </source>
</evidence>
<dbReference type="Pfam" id="PF07995">
    <property type="entry name" value="GSDH"/>
    <property type="match status" value="1"/>
</dbReference>
<dbReference type="Proteomes" id="UP001569414">
    <property type="component" value="Unassembled WGS sequence"/>
</dbReference>
<feature type="signal peptide" evidence="1">
    <location>
        <begin position="1"/>
        <end position="23"/>
    </location>
</feature>